<dbReference type="RefSeq" id="WP_089225388.1">
    <property type="nucleotide sequence ID" value="NZ_FZOF01000009.1"/>
</dbReference>
<dbReference type="OrthoDB" id="4327235at2"/>
<evidence type="ECO:0000313" key="4">
    <source>
        <dbReference type="Proteomes" id="UP000198280"/>
    </source>
</evidence>
<keyword evidence="2" id="KW-1133">Transmembrane helix</keyword>
<dbReference type="Proteomes" id="UP000198280">
    <property type="component" value="Unassembled WGS sequence"/>
</dbReference>
<accession>A0A239HZE3</accession>
<feature type="compositionally biased region" description="Low complexity" evidence="1">
    <location>
        <begin position="72"/>
        <end position="83"/>
    </location>
</feature>
<evidence type="ECO:0000256" key="2">
    <source>
        <dbReference type="SAM" id="Phobius"/>
    </source>
</evidence>
<feature type="region of interest" description="Disordered" evidence="1">
    <location>
        <begin position="168"/>
        <end position="192"/>
    </location>
</feature>
<proteinExistence type="predicted"/>
<evidence type="ECO:0000256" key="1">
    <source>
        <dbReference type="SAM" id="MobiDB-lite"/>
    </source>
</evidence>
<keyword evidence="2" id="KW-0812">Transmembrane</keyword>
<name>A0A239HZE3_9ACTN</name>
<dbReference type="InterPro" id="IPR045925">
    <property type="entry name" value="DUF6344"/>
</dbReference>
<feature type="region of interest" description="Disordered" evidence="1">
    <location>
        <begin position="63"/>
        <end position="134"/>
    </location>
</feature>
<dbReference type="EMBL" id="FZOF01000009">
    <property type="protein sequence ID" value="SNS86631.1"/>
    <property type="molecule type" value="Genomic_DNA"/>
</dbReference>
<dbReference type="AlphaFoldDB" id="A0A239HZE3"/>
<keyword evidence="2" id="KW-0472">Membrane</keyword>
<keyword evidence="4" id="KW-1185">Reference proteome</keyword>
<sequence length="212" mass="22301">MAANTRVRTFWDVFVTLLLKMVAYFGFAVPASRSTAPAAPRPEAVPGTRFLPTAEAVRHWAPAPRTEPAPQPVAVGAAASGPGLRVEPGLHGEPGLRAGAGGRTPEVPSSRNASRSSSHRSLRPSSLTPYRDEPVVPEPSVPFVPAPCLTAAADAHSLPPTMKQRIRAEAHGASPVARVRTRPIGDAGLDPALSDITEAPARTPRREWALCA</sequence>
<organism evidence="3 4">
    <name type="scientific">Actinacidiphila glaucinigra</name>
    <dbReference type="NCBI Taxonomy" id="235986"/>
    <lineage>
        <taxon>Bacteria</taxon>
        <taxon>Bacillati</taxon>
        <taxon>Actinomycetota</taxon>
        <taxon>Actinomycetes</taxon>
        <taxon>Kitasatosporales</taxon>
        <taxon>Streptomycetaceae</taxon>
        <taxon>Actinacidiphila</taxon>
    </lineage>
</organism>
<protein>
    <submittedName>
        <fullName evidence="3">Uncharacterized protein</fullName>
    </submittedName>
</protein>
<evidence type="ECO:0000313" key="3">
    <source>
        <dbReference type="EMBL" id="SNS86631.1"/>
    </source>
</evidence>
<dbReference type="Pfam" id="PF19871">
    <property type="entry name" value="DUF6344"/>
    <property type="match status" value="1"/>
</dbReference>
<reference evidence="3 4" key="1">
    <citation type="submission" date="2017-06" db="EMBL/GenBank/DDBJ databases">
        <authorList>
            <person name="Kim H.J."/>
            <person name="Triplett B.A."/>
        </authorList>
    </citation>
    <scope>NUCLEOTIDE SEQUENCE [LARGE SCALE GENOMIC DNA]</scope>
    <source>
        <strain evidence="3 4">CGMCC 4.1858</strain>
    </source>
</reference>
<gene>
    <name evidence="3" type="ORF">SAMN05216252_109181</name>
</gene>
<feature type="transmembrane region" description="Helical" evidence="2">
    <location>
        <begin position="9"/>
        <end position="27"/>
    </location>
</feature>